<gene>
    <name evidence="2" type="ORF">ABOZ73_16495</name>
</gene>
<organism evidence="2">
    <name type="scientific">Caulobacter sp. 73W</name>
    <dbReference type="NCBI Taxonomy" id="3161137"/>
    <lineage>
        <taxon>Bacteria</taxon>
        <taxon>Pseudomonadati</taxon>
        <taxon>Pseudomonadota</taxon>
        <taxon>Alphaproteobacteria</taxon>
        <taxon>Caulobacterales</taxon>
        <taxon>Caulobacteraceae</taxon>
        <taxon>Caulobacter</taxon>
    </lineage>
</organism>
<sequence length="234" mass="24755">MKRSFLATAGVLCFAGLALAACGPDGRPPKPSNNHWNDKAMSVKARLECPDQKGELKRVSVAADGKSCVYTASNAEVTLRLLDVGPGGAQAALSPIETELRAIVPFQAREPSSDGKHTEINLPGLHITAHDDANGDGGTAEVRVAGIHINANENGAEIRAEHFGENAVRASLILAAGDDAPEQHVVGYEARGPVKGPLVIAVVKAKDRDYTDDKDKDGVFSSMKKLVRMNVDEK</sequence>
<feature type="signal peptide" evidence="1">
    <location>
        <begin position="1"/>
        <end position="20"/>
    </location>
</feature>
<dbReference type="EMBL" id="CP158375">
    <property type="protein sequence ID" value="XDO96355.1"/>
    <property type="molecule type" value="Genomic_DNA"/>
</dbReference>
<evidence type="ECO:0000313" key="2">
    <source>
        <dbReference type="EMBL" id="XDO96355.1"/>
    </source>
</evidence>
<dbReference type="AlphaFoldDB" id="A0AB39KR46"/>
<evidence type="ECO:0008006" key="3">
    <source>
        <dbReference type="Google" id="ProtNLM"/>
    </source>
</evidence>
<accession>A0AB39KR46</accession>
<evidence type="ECO:0000256" key="1">
    <source>
        <dbReference type="SAM" id="SignalP"/>
    </source>
</evidence>
<protein>
    <recommendedName>
        <fullName evidence="3">Lipoprotein</fullName>
    </recommendedName>
</protein>
<dbReference type="PROSITE" id="PS51257">
    <property type="entry name" value="PROKAR_LIPOPROTEIN"/>
    <property type="match status" value="1"/>
</dbReference>
<name>A0AB39KR46_9CAUL</name>
<proteinExistence type="predicted"/>
<reference evidence="2" key="1">
    <citation type="submission" date="2024-06" db="EMBL/GenBank/DDBJ databases">
        <title>Caulobacter inopinatus, sp. nov.</title>
        <authorList>
            <person name="Donachie S.P."/>
        </authorList>
    </citation>
    <scope>NUCLEOTIDE SEQUENCE</scope>
    <source>
        <strain evidence="2">73W</strain>
    </source>
</reference>
<feature type="chain" id="PRO_5044322496" description="Lipoprotein" evidence="1">
    <location>
        <begin position="21"/>
        <end position="234"/>
    </location>
</feature>
<keyword evidence="1" id="KW-0732">Signal</keyword>
<dbReference type="RefSeq" id="WP_369059207.1">
    <property type="nucleotide sequence ID" value="NZ_CP158375.1"/>
</dbReference>